<organism evidence="4 5">
    <name type="scientific">Bionectria ochroleuca</name>
    <name type="common">Gliocladium roseum</name>
    <dbReference type="NCBI Taxonomy" id="29856"/>
    <lineage>
        <taxon>Eukaryota</taxon>
        <taxon>Fungi</taxon>
        <taxon>Dikarya</taxon>
        <taxon>Ascomycota</taxon>
        <taxon>Pezizomycotina</taxon>
        <taxon>Sordariomycetes</taxon>
        <taxon>Hypocreomycetidae</taxon>
        <taxon>Hypocreales</taxon>
        <taxon>Bionectriaceae</taxon>
        <taxon>Clonostachys</taxon>
    </lineage>
</organism>
<evidence type="ECO:0000313" key="5">
    <source>
        <dbReference type="Proteomes" id="UP000616885"/>
    </source>
</evidence>
<dbReference type="SUPFAM" id="SSF51735">
    <property type="entry name" value="NAD(P)-binding Rossmann-fold domains"/>
    <property type="match status" value="1"/>
</dbReference>
<dbReference type="GO" id="GO:0016491">
    <property type="term" value="F:oxidoreductase activity"/>
    <property type="evidence" value="ECO:0007669"/>
    <property type="project" value="UniProtKB-KW"/>
</dbReference>
<keyword evidence="3" id="KW-0560">Oxidoreductase</keyword>
<dbReference type="Gene3D" id="3.40.50.720">
    <property type="entry name" value="NAD(P)-binding Rossmann-like Domain"/>
    <property type="match status" value="1"/>
</dbReference>
<comment type="similarity">
    <text evidence="1">Belongs to the short-chain dehydrogenases/reductases (SDR) family.</text>
</comment>
<dbReference type="Pfam" id="PF13561">
    <property type="entry name" value="adh_short_C2"/>
    <property type="match status" value="1"/>
</dbReference>
<dbReference type="InterPro" id="IPR036291">
    <property type="entry name" value="NAD(P)-bd_dom_sf"/>
</dbReference>
<dbReference type="InterPro" id="IPR002347">
    <property type="entry name" value="SDR_fam"/>
</dbReference>
<dbReference type="AlphaFoldDB" id="A0A8H7NLM3"/>
<evidence type="ECO:0000256" key="2">
    <source>
        <dbReference type="ARBA" id="ARBA00022857"/>
    </source>
</evidence>
<dbReference type="Proteomes" id="UP000616885">
    <property type="component" value="Unassembled WGS sequence"/>
</dbReference>
<dbReference type="InterPro" id="IPR020904">
    <property type="entry name" value="Sc_DH/Rdtase_CS"/>
</dbReference>
<keyword evidence="2" id="KW-0521">NADP</keyword>
<dbReference type="PANTHER" id="PTHR43618:SF4">
    <property type="entry name" value="SHORT CHAIN DEHYDROGENASE_REDUCTASE FAMILY (AFU_ORTHOLOGUE AFUA_7G04540)"/>
    <property type="match status" value="1"/>
</dbReference>
<dbReference type="InterPro" id="IPR052178">
    <property type="entry name" value="Sec_Metab_Biosynth_SDR"/>
</dbReference>
<evidence type="ECO:0000256" key="1">
    <source>
        <dbReference type="ARBA" id="ARBA00006484"/>
    </source>
</evidence>
<dbReference type="PANTHER" id="PTHR43618">
    <property type="entry name" value="7-ALPHA-HYDROXYSTEROID DEHYDROGENASE"/>
    <property type="match status" value="1"/>
</dbReference>
<accession>A0A8H7NLM3</accession>
<evidence type="ECO:0000313" key="4">
    <source>
        <dbReference type="EMBL" id="KAF9758365.1"/>
    </source>
</evidence>
<reference evidence="4" key="1">
    <citation type="submission" date="2020-10" db="EMBL/GenBank/DDBJ databases">
        <title>High-Quality Genome Resource of Clonostachys rosea strain S41 by Oxford Nanopore Long-Read Sequencing.</title>
        <authorList>
            <person name="Wang H."/>
        </authorList>
    </citation>
    <scope>NUCLEOTIDE SEQUENCE</scope>
    <source>
        <strain evidence="4">S41</strain>
    </source>
</reference>
<sequence>MAEQHVSFKLEDLFSVKGKIVVVTGGARAWVRPLLRGSLSTVLGYTFVAGDKKPWTRRLNRSEGIFTRDVQTKTGCQAIVEAVKARESHVDTLINCAGVNSPWRVKANDHNNADEVENLLINGVEEEDFDRSNQINVMGVYFLTVNFIPLLRKSADPNVCVIASLAALGNQRSMGSITYGVSKAATVHLAKLLAGRLHPMKIRVNTICPGIFPSEMTGSTAGKHEYNINNQATKAAMRCTAGRAGRPEEMVGPVLMLSSPGGGYMNYALLTVDGGRLMGLSIHDGIRMPEDSYTDEILG</sequence>
<gene>
    <name evidence="4" type="ORF">IM811_000059</name>
</gene>
<proteinExistence type="inferred from homology"/>
<dbReference type="EMBL" id="JADCTT010000001">
    <property type="protein sequence ID" value="KAF9758365.1"/>
    <property type="molecule type" value="Genomic_DNA"/>
</dbReference>
<name>A0A8H7NLM3_BIOOC</name>
<comment type="caution">
    <text evidence="4">The sequence shown here is derived from an EMBL/GenBank/DDBJ whole genome shotgun (WGS) entry which is preliminary data.</text>
</comment>
<evidence type="ECO:0000256" key="3">
    <source>
        <dbReference type="ARBA" id="ARBA00023002"/>
    </source>
</evidence>
<protein>
    <submittedName>
        <fullName evidence="4">Uncharacterized protein</fullName>
    </submittedName>
</protein>
<dbReference type="PRINTS" id="PR00081">
    <property type="entry name" value="GDHRDH"/>
</dbReference>
<dbReference type="PROSITE" id="PS00061">
    <property type="entry name" value="ADH_SHORT"/>
    <property type="match status" value="1"/>
</dbReference>